<reference evidence="1 2" key="2">
    <citation type="submission" date="2018-11" db="EMBL/GenBank/DDBJ databases">
        <authorList>
            <consortium name="Pathogen Informatics"/>
        </authorList>
    </citation>
    <scope>NUCLEOTIDE SEQUENCE [LARGE SCALE GENOMIC DNA]</scope>
</reference>
<dbReference type="OMA" id="EIWEWES"/>
<keyword evidence="2" id="KW-1185">Reference proteome</keyword>
<accession>A0A0N4YDB9</accession>
<evidence type="ECO:0000313" key="1">
    <source>
        <dbReference type="EMBL" id="VDL78194.1"/>
    </source>
</evidence>
<dbReference type="AlphaFoldDB" id="A0A0N4YDB9"/>
<dbReference type="Proteomes" id="UP000271162">
    <property type="component" value="Unassembled WGS sequence"/>
</dbReference>
<evidence type="ECO:0000313" key="2">
    <source>
        <dbReference type="Proteomes" id="UP000271162"/>
    </source>
</evidence>
<reference evidence="3" key="1">
    <citation type="submission" date="2017-02" db="UniProtKB">
        <authorList>
            <consortium name="WormBaseParasite"/>
        </authorList>
    </citation>
    <scope>IDENTIFICATION</scope>
</reference>
<name>A0A0N4YDB9_NIPBR</name>
<protein>
    <submittedName>
        <fullName evidence="3">Dynactin subunit 2</fullName>
    </submittedName>
</protein>
<organism evidence="3">
    <name type="scientific">Nippostrongylus brasiliensis</name>
    <name type="common">Rat hookworm</name>
    <dbReference type="NCBI Taxonomy" id="27835"/>
    <lineage>
        <taxon>Eukaryota</taxon>
        <taxon>Metazoa</taxon>
        <taxon>Ecdysozoa</taxon>
        <taxon>Nematoda</taxon>
        <taxon>Chromadorea</taxon>
        <taxon>Rhabditida</taxon>
        <taxon>Rhabditina</taxon>
        <taxon>Rhabditomorpha</taxon>
        <taxon>Strongyloidea</taxon>
        <taxon>Heligmosomidae</taxon>
        <taxon>Nippostrongylus</taxon>
    </lineage>
</organism>
<dbReference type="EMBL" id="UYSL01021421">
    <property type="protein sequence ID" value="VDL78194.1"/>
    <property type="molecule type" value="Genomic_DNA"/>
</dbReference>
<proteinExistence type="predicted"/>
<gene>
    <name evidence="1" type="ORF">NBR_LOCUS14605</name>
</gene>
<evidence type="ECO:0000313" key="3">
    <source>
        <dbReference type="WBParaSite" id="NBR_0001460401-mRNA-1"/>
    </source>
</evidence>
<dbReference type="WBParaSite" id="NBR_0001460401-mRNA-1">
    <property type="protein sequence ID" value="NBR_0001460401-mRNA-1"/>
    <property type="gene ID" value="NBR_0001460401"/>
</dbReference>
<sequence>MTTSLSTRQGLLTKSASKLSALLEEGKKELSDQLPHEGLTTTHLQEKKLRLLKLQKGIQTATTHVDVALQNYTRAADALDNDTPQLTAIIEKVLANSSTMQDLLVKAQSLLSELEMAPEDISTSLSTHTALEITPIQLTPIPIPKFSGEIWEWESFWSAFEFSLHTRNMGDIHKRTT</sequence>